<evidence type="ECO:0000313" key="11">
    <source>
        <dbReference type="Proteomes" id="UP001255856"/>
    </source>
</evidence>
<keyword evidence="11" id="KW-1185">Reference proteome</keyword>
<reference evidence="10" key="1">
    <citation type="submission" date="2021-01" db="EMBL/GenBank/DDBJ databases">
        <authorList>
            <person name="Eckstrom K.M.E."/>
        </authorList>
    </citation>
    <scope>NUCLEOTIDE SEQUENCE</scope>
    <source>
        <strain evidence="10">UVCC 0001</strain>
    </source>
</reference>
<dbReference type="Pfam" id="PF01130">
    <property type="entry name" value="CD36"/>
    <property type="match status" value="1"/>
</dbReference>
<keyword evidence="6" id="KW-0325">Glycoprotein</keyword>
<keyword evidence="4 8" id="KW-1133">Transmembrane helix</keyword>
<dbReference type="GO" id="GO:0005044">
    <property type="term" value="F:scavenger receptor activity"/>
    <property type="evidence" value="ECO:0007669"/>
    <property type="project" value="TreeGrafter"/>
</dbReference>
<proteinExistence type="inferred from homology"/>
<keyword evidence="9" id="KW-0732">Signal</keyword>
<dbReference type="InterPro" id="IPR002159">
    <property type="entry name" value="CD36_fam"/>
</dbReference>
<dbReference type="PANTHER" id="PTHR11923">
    <property type="entry name" value="SCAVENGER RECEPTOR CLASS B TYPE-1 SR-B1"/>
    <property type="match status" value="1"/>
</dbReference>
<evidence type="ECO:0000256" key="4">
    <source>
        <dbReference type="ARBA" id="ARBA00022989"/>
    </source>
</evidence>
<dbReference type="Proteomes" id="UP001255856">
    <property type="component" value="Unassembled WGS sequence"/>
</dbReference>
<evidence type="ECO:0000256" key="8">
    <source>
        <dbReference type="SAM" id="Phobius"/>
    </source>
</evidence>
<evidence type="ECO:0000256" key="6">
    <source>
        <dbReference type="ARBA" id="ARBA00023180"/>
    </source>
</evidence>
<evidence type="ECO:0000256" key="5">
    <source>
        <dbReference type="ARBA" id="ARBA00023136"/>
    </source>
</evidence>
<dbReference type="AlphaFoldDB" id="A0AAD9MKZ9"/>
<accession>A0AAD9MKZ9</accession>
<feature type="transmembrane region" description="Helical" evidence="8">
    <location>
        <begin position="461"/>
        <end position="482"/>
    </location>
</feature>
<feature type="chain" id="PRO_5042175725" evidence="9">
    <location>
        <begin position="20"/>
        <end position="543"/>
    </location>
</feature>
<comment type="similarity">
    <text evidence="2">Belongs to the CD36 family.</text>
</comment>
<evidence type="ECO:0000313" key="10">
    <source>
        <dbReference type="EMBL" id="KAK2078945.1"/>
    </source>
</evidence>
<evidence type="ECO:0000256" key="2">
    <source>
        <dbReference type="ARBA" id="ARBA00010532"/>
    </source>
</evidence>
<evidence type="ECO:0000256" key="1">
    <source>
        <dbReference type="ARBA" id="ARBA00004370"/>
    </source>
</evidence>
<keyword evidence="5 8" id="KW-0472">Membrane</keyword>
<comment type="subcellular location">
    <subcellularLocation>
        <location evidence="1">Membrane</location>
    </subcellularLocation>
</comment>
<evidence type="ECO:0000256" key="7">
    <source>
        <dbReference type="SAM" id="MobiDB-lite"/>
    </source>
</evidence>
<dbReference type="PANTHER" id="PTHR11923:SF51">
    <property type="entry name" value="LYSOSOME MEMBRANE PROTEIN 2"/>
    <property type="match status" value="1"/>
</dbReference>
<dbReference type="GO" id="GO:0016020">
    <property type="term" value="C:membrane"/>
    <property type="evidence" value="ECO:0007669"/>
    <property type="project" value="UniProtKB-SubCell"/>
</dbReference>
<name>A0AAD9MKZ9_PROWI</name>
<evidence type="ECO:0000256" key="3">
    <source>
        <dbReference type="ARBA" id="ARBA00022692"/>
    </source>
</evidence>
<sequence>MHWAGVLGAFLLALALLSGSIIDTTVSWMDVKVHDAIDQQIVWREDSPPPVQDRFRGKSNTTVYIHYYFFNVTNVPDVRAGAKPVLEEVGPFVFIKRATKERVQFHDGSVTYFDYTYFLPCPEKTPLSLDTAITTLNLPLVGAVERIAGWAPSTAARWLSWLARAVEAWSGADVRGLFTTRTVAELLWGYDDPLLAKLHWLAPQLDPHFSIVKNMTGVDAAVERGPLTVHVGSPADAGAFWQLRQWRGITQVMAWAPPHVERVRGGDGLQFDPGMRVNDTALVWVGEIFRAVSLVATEPARLHGVPLLRLRSDPHEGDVDPRYYQYIRGLMNVTAIMASGPSQPPSKPGPPLFLSMPHFCKADPRLAEGVVGLQCRPENHTVFLDVEPNTGITVRGARRIQLNSQFGPRYKSIDAHVRDTVLPIFWAEEISEATPEQMSGFGALLAARKLRQGLADGRLQILAALSALGAVLLVYAVVLTAAPETAMAAPRPSLQPGSQPVSDPAPESDPEAQPLLPEQGMTLEEIRAELASHQLSRDNSADP</sequence>
<dbReference type="GO" id="GO:0005737">
    <property type="term" value="C:cytoplasm"/>
    <property type="evidence" value="ECO:0007669"/>
    <property type="project" value="TreeGrafter"/>
</dbReference>
<organism evidence="10 11">
    <name type="scientific">Prototheca wickerhamii</name>
    <dbReference type="NCBI Taxonomy" id="3111"/>
    <lineage>
        <taxon>Eukaryota</taxon>
        <taxon>Viridiplantae</taxon>
        <taxon>Chlorophyta</taxon>
        <taxon>core chlorophytes</taxon>
        <taxon>Trebouxiophyceae</taxon>
        <taxon>Chlorellales</taxon>
        <taxon>Chlorellaceae</taxon>
        <taxon>Prototheca</taxon>
    </lineage>
</organism>
<dbReference type="PRINTS" id="PR01609">
    <property type="entry name" value="CD36FAMILY"/>
</dbReference>
<feature type="signal peptide" evidence="9">
    <location>
        <begin position="1"/>
        <end position="19"/>
    </location>
</feature>
<dbReference type="EMBL" id="JASFZW010000003">
    <property type="protein sequence ID" value="KAK2078945.1"/>
    <property type="molecule type" value="Genomic_DNA"/>
</dbReference>
<keyword evidence="3 8" id="KW-0812">Transmembrane</keyword>
<comment type="caution">
    <text evidence="10">The sequence shown here is derived from an EMBL/GenBank/DDBJ whole genome shotgun (WGS) entry which is preliminary data.</text>
</comment>
<gene>
    <name evidence="10" type="ORF">QBZ16_002635</name>
</gene>
<feature type="region of interest" description="Disordered" evidence="7">
    <location>
        <begin position="487"/>
        <end position="522"/>
    </location>
</feature>
<evidence type="ECO:0000256" key="9">
    <source>
        <dbReference type="SAM" id="SignalP"/>
    </source>
</evidence>
<protein>
    <submittedName>
        <fullName evidence="10">Uncharacterized protein</fullName>
    </submittedName>
</protein>